<dbReference type="Proteomes" id="UP000793456">
    <property type="component" value="Chromosome IV"/>
</dbReference>
<reference evidence="1" key="1">
    <citation type="submission" date="2018-11" db="EMBL/GenBank/DDBJ databases">
        <title>The sequence and de novo assembly of Larimichthys crocea genome using PacBio and Hi-C technologies.</title>
        <authorList>
            <person name="Xu P."/>
            <person name="Chen B."/>
            <person name="Zhou Z."/>
            <person name="Ke Q."/>
            <person name="Wu Y."/>
            <person name="Bai H."/>
            <person name="Pu F."/>
        </authorList>
    </citation>
    <scope>NUCLEOTIDE SEQUENCE</scope>
    <source>
        <tissue evidence="1">Muscle</tissue>
    </source>
</reference>
<name>A0ACD3RK04_LARCR</name>
<dbReference type="EMBL" id="CM011677">
    <property type="protein sequence ID" value="TMS19926.1"/>
    <property type="molecule type" value="Genomic_DNA"/>
</dbReference>
<keyword evidence="2" id="KW-1185">Reference proteome</keyword>
<gene>
    <name evidence="1" type="ORF">E3U43_006419</name>
</gene>
<accession>A0ACD3RK04</accession>
<evidence type="ECO:0000313" key="1">
    <source>
        <dbReference type="EMBL" id="TMS19926.1"/>
    </source>
</evidence>
<organism evidence="1 2">
    <name type="scientific">Larimichthys crocea</name>
    <name type="common">Large yellow croaker</name>
    <name type="synonym">Pseudosciaena crocea</name>
    <dbReference type="NCBI Taxonomy" id="215358"/>
    <lineage>
        <taxon>Eukaryota</taxon>
        <taxon>Metazoa</taxon>
        <taxon>Chordata</taxon>
        <taxon>Craniata</taxon>
        <taxon>Vertebrata</taxon>
        <taxon>Euteleostomi</taxon>
        <taxon>Actinopterygii</taxon>
        <taxon>Neopterygii</taxon>
        <taxon>Teleostei</taxon>
        <taxon>Neoteleostei</taxon>
        <taxon>Acanthomorphata</taxon>
        <taxon>Eupercaria</taxon>
        <taxon>Sciaenidae</taxon>
        <taxon>Larimichthys</taxon>
    </lineage>
</organism>
<evidence type="ECO:0000313" key="2">
    <source>
        <dbReference type="Proteomes" id="UP000793456"/>
    </source>
</evidence>
<sequence length="99" mass="11136">MYCHVYGPVYGCLEHCVPNIQLQITEGKSSHVNIPFFILPFLRLPLAVRRTTSGSQRLCTDVSQQQHTINFCHYTSQTGKAEPVDSSHNNVSVDIFSLL</sequence>
<protein>
    <submittedName>
        <fullName evidence="1">Uncharacterized protein</fullName>
    </submittedName>
</protein>
<proteinExistence type="predicted"/>
<comment type="caution">
    <text evidence="1">The sequence shown here is derived from an EMBL/GenBank/DDBJ whole genome shotgun (WGS) entry which is preliminary data.</text>
</comment>